<feature type="compositionally biased region" description="Gly residues" evidence="1">
    <location>
        <begin position="276"/>
        <end position="286"/>
    </location>
</feature>
<dbReference type="EMBL" id="BRXX01000031">
    <property type="protein sequence ID" value="GMH83931.1"/>
    <property type="molecule type" value="Genomic_DNA"/>
</dbReference>
<gene>
    <name evidence="2" type="ORF">TrVE_jg5477</name>
</gene>
<evidence type="ECO:0000313" key="2">
    <source>
        <dbReference type="EMBL" id="GMH83931.1"/>
    </source>
</evidence>
<feature type="region of interest" description="Disordered" evidence="1">
    <location>
        <begin position="276"/>
        <end position="351"/>
    </location>
</feature>
<protein>
    <submittedName>
        <fullName evidence="2">Uncharacterized protein</fullName>
    </submittedName>
</protein>
<comment type="caution">
    <text evidence="2">The sequence shown here is derived from an EMBL/GenBank/DDBJ whole genome shotgun (WGS) entry which is preliminary data.</text>
</comment>
<feature type="compositionally biased region" description="Pro residues" evidence="1">
    <location>
        <begin position="312"/>
        <end position="323"/>
    </location>
</feature>
<reference evidence="3" key="1">
    <citation type="journal article" date="2023" name="Commun. Biol.">
        <title>Genome analysis of Parmales, the sister group of diatoms, reveals the evolutionary specialization of diatoms from phago-mixotrophs to photoautotrophs.</title>
        <authorList>
            <person name="Ban H."/>
            <person name="Sato S."/>
            <person name="Yoshikawa S."/>
            <person name="Yamada K."/>
            <person name="Nakamura Y."/>
            <person name="Ichinomiya M."/>
            <person name="Sato N."/>
            <person name="Blanc-Mathieu R."/>
            <person name="Endo H."/>
            <person name="Kuwata A."/>
            <person name="Ogata H."/>
        </authorList>
    </citation>
    <scope>NUCLEOTIDE SEQUENCE [LARGE SCALE GENOMIC DNA]</scope>
    <source>
        <strain evidence="3">NIES 3699</strain>
    </source>
</reference>
<accession>A0A9W7B477</accession>
<evidence type="ECO:0000256" key="1">
    <source>
        <dbReference type="SAM" id="MobiDB-lite"/>
    </source>
</evidence>
<sequence length="351" mass="37432">MEGFVDPRFAASFETSSAPPPAPPPSTQMTGDRNSNTSNASGNAGSNWVAPTSFGSAFDSNSGEQKVQANNNVNMNAGYPRDYFNSGTQQASTTTPSHHQTSNSVSVFSASPPAIPNIPIVSDGRPQTSYRDDVSLFMKSGTTLSRTTTRTIFLKKWKESTFWVTKKPATLMVFRTEMDFQDWLQNPYHNEKERDYLVKLKVDFLGDVDGKKVKGFNITEVKSKGYSGNDKLLYQVKVEKIYDYGPNIVAAFAHESPTVMADFRDTIAELILVGRNGGASPQGGGNRVKAASGSGPSGIGGGGIGGGGASSFPPPTATAPTPQPSSVSRATQQRKQGGSGGAYNFEQLTLD</sequence>
<dbReference type="AlphaFoldDB" id="A0A9W7B477"/>
<feature type="region of interest" description="Disordered" evidence="1">
    <location>
        <begin position="1"/>
        <end position="48"/>
    </location>
</feature>
<dbReference type="Proteomes" id="UP001165160">
    <property type="component" value="Unassembled WGS sequence"/>
</dbReference>
<name>A0A9W7B477_9STRA</name>
<feature type="compositionally biased region" description="Gly residues" evidence="1">
    <location>
        <begin position="295"/>
        <end position="309"/>
    </location>
</feature>
<evidence type="ECO:0000313" key="3">
    <source>
        <dbReference type="Proteomes" id="UP001165160"/>
    </source>
</evidence>
<organism evidence="2 3">
    <name type="scientific">Triparma verrucosa</name>
    <dbReference type="NCBI Taxonomy" id="1606542"/>
    <lineage>
        <taxon>Eukaryota</taxon>
        <taxon>Sar</taxon>
        <taxon>Stramenopiles</taxon>
        <taxon>Ochrophyta</taxon>
        <taxon>Bolidophyceae</taxon>
        <taxon>Parmales</taxon>
        <taxon>Triparmaceae</taxon>
        <taxon>Triparma</taxon>
    </lineage>
</organism>
<feature type="compositionally biased region" description="Low complexity" evidence="1">
    <location>
        <begin position="34"/>
        <end position="47"/>
    </location>
</feature>
<feature type="compositionally biased region" description="Polar residues" evidence="1">
    <location>
        <begin position="85"/>
        <end position="107"/>
    </location>
</feature>
<proteinExistence type="predicted"/>
<keyword evidence="3" id="KW-1185">Reference proteome</keyword>
<feature type="region of interest" description="Disordered" evidence="1">
    <location>
        <begin position="73"/>
        <end position="107"/>
    </location>
</feature>